<feature type="non-terminal residue" evidence="1">
    <location>
        <position position="1"/>
    </location>
</feature>
<evidence type="ECO:0000313" key="1">
    <source>
        <dbReference type="EMBL" id="MCI46778.1"/>
    </source>
</evidence>
<sequence>DGVLNKEIKSMLLVCLRAAQVRLRPAQVRQCVAQVMLRPAQFRKRK</sequence>
<reference evidence="1 2" key="1">
    <citation type="journal article" date="2018" name="Front. Plant Sci.">
        <title>Red Clover (Trifolium pratense) and Zigzag Clover (T. medium) - A Picture of Genomic Similarities and Differences.</title>
        <authorList>
            <person name="Dluhosova J."/>
            <person name="Istvanek J."/>
            <person name="Nedelnik J."/>
            <person name="Repkova J."/>
        </authorList>
    </citation>
    <scope>NUCLEOTIDE SEQUENCE [LARGE SCALE GENOMIC DNA]</scope>
    <source>
        <strain evidence="2">cv. 10/8</strain>
        <tissue evidence="1">Leaf</tissue>
    </source>
</reference>
<evidence type="ECO:0000313" key="2">
    <source>
        <dbReference type="Proteomes" id="UP000265520"/>
    </source>
</evidence>
<dbReference type="Proteomes" id="UP000265520">
    <property type="component" value="Unassembled WGS sequence"/>
</dbReference>
<dbReference type="EMBL" id="LXQA010362532">
    <property type="protein sequence ID" value="MCI46778.1"/>
    <property type="molecule type" value="Genomic_DNA"/>
</dbReference>
<proteinExistence type="predicted"/>
<organism evidence="1 2">
    <name type="scientific">Trifolium medium</name>
    <dbReference type="NCBI Taxonomy" id="97028"/>
    <lineage>
        <taxon>Eukaryota</taxon>
        <taxon>Viridiplantae</taxon>
        <taxon>Streptophyta</taxon>
        <taxon>Embryophyta</taxon>
        <taxon>Tracheophyta</taxon>
        <taxon>Spermatophyta</taxon>
        <taxon>Magnoliopsida</taxon>
        <taxon>eudicotyledons</taxon>
        <taxon>Gunneridae</taxon>
        <taxon>Pentapetalae</taxon>
        <taxon>rosids</taxon>
        <taxon>fabids</taxon>
        <taxon>Fabales</taxon>
        <taxon>Fabaceae</taxon>
        <taxon>Papilionoideae</taxon>
        <taxon>50 kb inversion clade</taxon>
        <taxon>NPAAA clade</taxon>
        <taxon>Hologalegina</taxon>
        <taxon>IRL clade</taxon>
        <taxon>Trifolieae</taxon>
        <taxon>Trifolium</taxon>
    </lineage>
</organism>
<dbReference type="AlphaFoldDB" id="A0A392SD27"/>
<protein>
    <submittedName>
        <fullName evidence="1">Uncharacterized protein</fullName>
    </submittedName>
</protein>
<keyword evidence="2" id="KW-1185">Reference proteome</keyword>
<name>A0A392SD27_9FABA</name>
<accession>A0A392SD27</accession>
<comment type="caution">
    <text evidence="1">The sequence shown here is derived from an EMBL/GenBank/DDBJ whole genome shotgun (WGS) entry which is preliminary data.</text>
</comment>